<dbReference type="AlphaFoldDB" id="A0A5B1BN30"/>
<organism evidence="1 2">
    <name type="scientific">Mycobacterium simiae</name>
    <name type="common">Mycobacterium habana</name>
    <dbReference type="NCBI Taxonomy" id="1784"/>
    <lineage>
        <taxon>Bacteria</taxon>
        <taxon>Bacillati</taxon>
        <taxon>Actinomycetota</taxon>
        <taxon>Actinomycetes</taxon>
        <taxon>Mycobacteriales</taxon>
        <taxon>Mycobacteriaceae</taxon>
        <taxon>Mycobacterium</taxon>
        <taxon>Mycobacterium simiae complex</taxon>
    </lineage>
</organism>
<dbReference type="Proteomes" id="UP000324701">
    <property type="component" value="Unassembled WGS sequence"/>
</dbReference>
<evidence type="ECO:0000313" key="2">
    <source>
        <dbReference type="Proteomes" id="UP000324701"/>
    </source>
</evidence>
<comment type="caution">
    <text evidence="1">The sequence shown here is derived from an EMBL/GenBank/DDBJ whole genome shotgun (WGS) entry which is preliminary data.</text>
</comment>
<keyword evidence="2" id="KW-1185">Reference proteome</keyword>
<gene>
    <name evidence="1" type="ORF">F0Q45_18655</name>
</gene>
<dbReference type="SUPFAM" id="SSF46955">
    <property type="entry name" value="Putative DNA-binding domain"/>
    <property type="match status" value="1"/>
</dbReference>
<protein>
    <submittedName>
        <fullName evidence="1">Helix-turn-helix domain-containing protein</fullName>
    </submittedName>
</protein>
<dbReference type="RefSeq" id="WP_149655348.1">
    <property type="nucleotide sequence ID" value="NZ_VTZN01000130.1"/>
</dbReference>
<sequence>MTELTAQVAAIVNDLSSAVPTHLLPPLATAKEVANLLGTTEASLAQDRYLNRGVPYTRVGRRIRYLRSDVLKFLADNRIGGDAA</sequence>
<name>A0A5B1BN30_MYCSI</name>
<dbReference type="OrthoDB" id="5524782at2"/>
<accession>A0A5B1BN30</accession>
<dbReference type="InterPro" id="IPR009061">
    <property type="entry name" value="DNA-bd_dom_put_sf"/>
</dbReference>
<dbReference type="EMBL" id="VTZN01000130">
    <property type="protein sequence ID" value="KAA1248803.1"/>
    <property type="molecule type" value="Genomic_DNA"/>
</dbReference>
<reference evidence="1 2" key="1">
    <citation type="submission" date="2019-09" db="EMBL/GenBank/DDBJ databases">
        <title>Report of infection by Mycobacterium simiae a patient suffering from pulmonary tuberculosis.</title>
        <authorList>
            <person name="Mohanty P.S."/>
            <person name="Bansal A.K."/>
            <person name="Singh H."/>
            <person name="Sharma S."/>
            <person name="Patil S.A."/>
            <person name="Upadhaya P."/>
            <person name="Singh P.K."/>
            <person name="Kumar D."/>
            <person name="Kumar S."/>
            <person name="Singh R.K."/>
            <person name="Chaudhary B."/>
        </authorList>
    </citation>
    <scope>NUCLEOTIDE SEQUENCE [LARGE SCALE GENOMIC DNA]</scope>
    <source>
        <strain evidence="1 2">JAL-560-SIM</strain>
    </source>
</reference>
<evidence type="ECO:0000313" key="1">
    <source>
        <dbReference type="EMBL" id="KAA1248803.1"/>
    </source>
</evidence>
<proteinExistence type="predicted"/>